<protein>
    <recommendedName>
        <fullName evidence="9">Thrombopoietin</fullName>
    </recommendedName>
</protein>
<comment type="similarity">
    <text evidence="2">Belongs to the EPO/TPO family.</text>
</comment>
<keyword evidence="3" id="KW-0964">Secreted</keyword>
<dbReference type="PANTHER" id="PTHR10560:SF0">
    <property type="entry name" value="THROMBOPOIETIN"/>
    <property type="match status" value="1"/>
</dbReference>
<dbReference type="Proteomes" id="UP000264820">
    <property type="component" value="Unplaced"/>
</dbReference>
<keyword evidence="5" id="KW-0732">Signal</keyword>
<dbReference type="PANTHER" id="PTHR10560">
    <property type="entry name" value="THROMBOPOIETIN"/>
    <property type="match status" value="1"/>
</dbReference>
<evidence type="ECO:0000256" key="4">
    <source>
        <dbReference type="ARBA" id="ARBA00022702"/>
    </source>
</evidence>
<reference evidence="7" key="1">
    <citation type="submission" date="2025-08" db="UniProtKB">
        <authorList>
            <consortium name="Ensembl"/>
        </authorList>
    </citation>
    <scope>IDENTIFICATION</scope>
</reference>
<evidence type="ECO:0000256" key="6">
    <source>
        <dbReference type="ARBA" id="ARBA00023157"/>
    </source>
</evidence>
<dbReference type="InterPro" id="IPR009079">
    <property type="entry name" value="4_helix_cytokine-like_core"/>
</dbReference>
<keyword evidence="4" id="KW-0372">Hormone</keyword>
<dbReference type="Gene3D" id="1.20.1250.10">
    <property type="match status" value="1"/>
</dbReference>
<accession>A0A3Q2XHW9</accession>
<name>A0A3Q2XHW9_HIPCM</name>
<evidence type="ECO:0000256" key="3">
    <source>
        <dbReference type="ARBA" id="ARBA00022525"/>
    </source>
</evidence>
<reference evidence="7" key="2">
    <citation type="submission" date="2025-09" db="UniProtKB">
        <authorList>
            <consortium name="Ensembl"/>
        </authorList>
    </citation>
    <scope>IDENTIFICATION</scope>
</reference>
<dbReference type="Ensembl" id="ENSHCOT00000007685.1">
    <property type="protein sequence ID" value="ENSHCOP00000004065.1"/>
    <property type="gene ID" value="ENSHCOG00000005445.1"/>
</dbReference>
<dbReference type="OMA" id="SMEQTHI"/>
<sequence>SLLHMIVSVFDNKRAGPLSYAGSKPIDFVCSRSARRAMNIVAEMQTALVSSTILPTPVQLPCTELHVASWERKSHHERRQDISASLRHLFESVKVARPIGQAECGSVLLLRLERNINSYLLILTHLQLSVRGCQGDIIAVAKSTNHSFCDLLVKCTQTVHYRRLITGKLERLMMSLESECTLQS</sequence>
<organism evidence="7 8">
    <name type="scientific">Hippocampus comes</name>
    <name type="common">Tiger tail seahorse</name>
    <dbReference type="NCBI Taxonomy" id="109280"/>
    <lineage>
        <taxon>Eukaryota</taxon>
        <taxon>Metazoa</taxon>
        <taxon>Chordata</taxon>
        <taxon>Craniata</taxon>
        <taxon>Vertebrata</taxon>
        <taxon>Euteleostomi</taxon>
        <taxon>Actinopterygii</taxon>
        <taxon>Neopterygii</taxon>
        <taxon>Teleostei</taxon>
        <taxon>Neoteleostei</taxon>
        <taxon>Acanthomorphata</taxon>
        <taxon>Syngnathiaria</taxon>
        <taxon>Syngnathiformes</taxon>
        <taxon>Syngnathoidei</taxon>
        <taxon>Syngnathidae</taxon>
        <taxon>Hippocampus</taxon>
    </lineage>
</organism>
<evidence type="ECO:0000313" key="7">
    <source>
        <dbReference type="Ensembl" id="ENSHCOP00000004065.1"/>
    </source>
</evidence>
<dbReference type="GO" id="GO:0005125">
    <property type="term" value="F:cytokine activity"/>
    <property type="evidence" value="ECO:0007669"/>
    <property type="project" value="InterPro"/>
</dbReference>
<evidence type="ECO:0000256" key="1">
    <source>
        <dbReference type="ARBA" id="ARBA00004613"/>
    </source>
</evidence>
<dbReference type="InterPro" id="IPR001323">
    <property type="entry name" value="EPO_TPO"/>
</dbReference>
<dbReference type="STRING" id="109280.ENSHCOP00000004065"/>
<evidence type="ECO:0008006" key="9">
    <source>
        <dbReference type="Google" id="ProtNLM"/>
    </source>
</evidence>
<dbReference type="GO" id="GO:0005179">
    <property type="term" value="F:hormone activity"/>
    <property type="evidence" value="ECO:0007669"/>
    <property type="project" value="UniProtKB-KW"/>
</dbReference>
<dbReference type="InterPro" id="IPR003978">
    <property type="entry name" value="Thrombopoietin"/>
</dbReference>
<dbReference type="GeneTree" id="ENSGT00940000175304"/>
<keyword evidence="8" id="KW-1185">Reference proteome</keyword>
<dbReference type="AlphaFoldDB" id="A0A3Q2XHW9"/>
<keyword evidence="6" id="KW-1015">Disulfide bond</keyword>
<comment type="subcellular location">
    <subcellularLocation>
        <location evidence="1">Secreted</location>
    </subcellularLocation>
</comment>
<dbReference type="Pfam" id="PF00758">
    <property type="entry name" value="EPO_TPO"/>
    <property type="match status" value="1"/>
</dbReference>
<evidence type="ECO:0000256" key="5">
    <source>
        <dbReference type="ARBA" id="ARBA00022729"/>
    </source>
</evidence>
<dbReference type="SUPFAM" id="SSF47266">
    <property type="entry name" value="4-helical cytokines"/>
    <property type="match status" value="1"/>
</dbReference>
<evidence type="ECO:0000256" key="2">
    <source>
        <dbReference type="ARBA" id="ARBA00005782"/>
    </source>
</evidence>
<dbReference type="GO" id="GO:0005576">
    <property type="term" value="C:extracellular region"/>
    <property type="evidence" value="ECO:0007669"/>
    <property type="project" value="UniProtKB-SubCell"/>
</dbReference>
<proteinExistence type="inferred from homology"/>
<dbReference type="GO" id="GO:0008283">
    <property type="term" value="P:cell population proliferation"/>
    <property type="evidence" value="ECO:0007669"/>
    <property type="project" value="InterPro"/>
</dbReference>
<evidence type="ECO:0000313" key="8">
    <source>
        <dbReference type="Proteomes" id="UP000264820"/>
    </source>
</evidence>